<proteinExistence type="predicted"/>
<comment type="caution">
    <text evidence="1">The sequence shown here is derived from an EMBL/GenBank/DDBJ whole genome shotgun (WGS) entry which is preliminary data.</text>
</comment>
<reference evidence="1" key="1">
    <citation type="submission" date="2023-04" db="EMBL/GenBank/DDBJ databases">
        <title>A chromosome-level genome assembly of the parasitoid wasp Eretmocerus hayati.</title>
        <authorList>
            <person name="Zhong Y."/>
            <person name="Liu S."/>
            <person name="Liu Y."/>
        </authorList>
    </citation>
    <scope>NUCLEOTIDE SEQUENCE</scope>
    <source>
        <strain evidence="1">ZJU_SS_LIU_2023</strain>
    </source>
</reference>
<accession>A0ACC2NM43</accession>
<protein>
    <submittedName>
        <fullName evidence="1">Uncharacterized protein</fullName>
    </submittedName>
</protein>
<organism evidence="1 2">
    <name type="scientific">Eretmocerus hayati</name>
    <dbReference type="NCBI Taxonomy" id="131215"/>
    <lineage>
        <taxon>Eukaryota</taxon>
        <taxon>Metazoa</taxon>
        <taxon>Ecdysozoa</taxon>
        <taxon>Arthropoda</taxon>
        <taxon>Hexapoda</taxon>
        <taxon>Insecta</taxon>
        <taxon>Pterygota</taxon>
        <taxon>Neoptera</taxon>
        <taxon>Endopterygota</taxon>
        <taxon>Hymenoptera</taxon>
        <taxon>Apocrita</taxon>
        <taxon>Proctotrupomorpha</taxon>
        <taxon>Chalcidoidea</taxon>
        <taxon>Aphelinidae</taxon>
        <taxon>Aphelininae</taxon>
        <taxon>Eretmocerus</taxon>
    </lineage>
</organism>
<keyword evidence="2" id="KW-1185">Reference proteome</keyword>
<dbReference type="EMBL" id="CM056743">
    <property type="protein sequence ID" value="KAJ8672182.1"/>
    <property type="molecule type" value="Genomic_DNA"/>
</dbReference>
<sequence>MILNNICGRFGMRGSMLRTEIVTDPNELLKILRQPFKEVGNLMFASGNIIYVTSKERKVVASKSAPCSNVVIDSYTTAQGRLKLYKYLEQLGEQVIYMDTDSLVFTAHEQQQRPNDYTPETGSFLGALTDKLVEYGAGARIQTFVSGRPMFYAHRFVNDGGETSDVCKVKGIRLSYINKSTSI</sequence>
<gene>
    <name evidence="1" type="ORF">QAD02_003441</name>
</gene>
<name>A0ACC2NM43_9HYME</name>
<evidence type="ECO:0000313" key="1">
    <source>
        <dbReference type="EMBL" id="KAJ8672182.1"/>
    </source>
</evidence>
<evidence type="ECO:0000313" key="2">
    <source>
        <dbReference type="Proteomes" id="UP001239111"/>
    </source>
</evidence>
<dbReference type="Proteomes" id="UP001239111">
    <property type="component" value="Chromosome 3"/>
</dbReference>